<sequence length="577" mass="65577">MEALKELIQTINEMIMLGINPAEVAIADKKLLAVIKDHMEHSEKIQALYLVDGSSMLTACSNLGLEECQKFLLNNNIFNSFELNGKCKILVQACKNNFKDVVNLLFHKGVMLSKQSICSEDSCFYQATINGHVNILKQLIKFDHDTLCNKSVQKTLLLAACIGGHLEAVKFWSVFYKLPTSQQTSTTSESSSVTVNQNEMDPLYIACKEKHGKVVKYLAENGYTLTEMICHQFPEMIAETFLQEHINREATETSITWKNIGLPLLKNNWFRDDLQNITYLNVSCNKLHTLPSSVPWGMKNLVALNVSHNYLDVFPSTTDNIGCQKLEEINLSHNHLKFLCCNIFELPHLQTLNVSNNQLVFVTANENEKTMYEDISWSCGNLQYLDLSHNTLQRFPLMLYHCTSLVSLDCEHNQLIDMLLPWSCPLNSLNLSHNLLTELPNSLEHFWGTSLEYINLSNNLFVEINESIIRIQSLLELQAANNRICSLPNSRLWSCHELKKLELGNNLLGQIDERSMERSLTVFKRRTSKGAPLPEEVEFPLFLSHCLIELHLEHNQLDAVPPSVCHLTGLKLLNLSG</sequence>
<dbReference type="SUPFAM" id="SSF52058">
    <property type="entry name" value="L domain-like"/>
    <property type="match status" value="1"/>
</dbReference>
<dbReference type="Gene3D" id="3.80.10.10">
    <property type="entry name" value="Ribonuclease Inhibitor"/>
    <property type="match status" value="3"/>
</dbReference>
<dbReference type="SMART" id="SM00369">
    <property type="entry name" value="LRR_TYP"/>
    <property type="match status" value="6"/>
</dbReference>
<evidence type="ECO:0000256" key="2">
    <source>
        <dbReference type="ARBA" id="ARBA00022737"/>
    </source>
</evidence>
<dbReference type="Pfam" id="PF13855">
    <property type="entry name" value="LRR_8"/>
    <property type="match status" value="1"/>
</dbReference>
<dbReference type="PANTHER" id="PTHR48051">
    <property type="match status" value="1"/>
</dbReference>
<dbReference type="EMBL" id="KQ418459">
    <property type="protein sequence ID" value="KOF87261.1"/>
    <property type="molecule type" value="Genomic_DNA"/>
</dbReference>
<dbReference type="InterPro" id="IPR036770">
    <property type="entry name" value="Ankyrin_rpt-contain_sf"/>
</dbReference>
<protein>
    <submittedName>
        <fullName evidence="3">Uncharacterized protein</fullName>
    </submittedName>
</protein>
<dbReference type="SMART" id="SM00364">
    <property type="entry name" value="LRR_BAC"/>
    <property type="match status" value="8"/>
</dbReference>
<keyword evidence="1" id="KW-0433">Leucine-rich repeat</keyword>
<evidence type="ECO:0000256" key="1">
    <source>
        <dbReference type="ARBA" id="ARBA00022614"/>
    </source>
</evidence>
<reference evidence="3" key="1">
    <citation type="submission" date="2015-07" db="EMBL/GenBank/DDBJ databases">
        <title>MeaNS - Measles Nucleotide Surveillance Program.</title>
        <authorList>
            <person name="Tran T."/>
            <person name="Druce J."/>
        </authorList>
    </citation>
    <scope>NUCLEOTIDE SEQUENCE</scope>
    <source>
        <strain evidence="3">UCB-OBI-ISO-001</strain>
        <tissue evidence="3">Gonad</tissue>
    </source>
</reference>
<accession>A0A0L8HD77</accession>
<dbReference type="InterPro" id="IPR025875">
    <property type="entry name" value="Leu-rich_rpt_4"/>
</dbReference>
<dbReference type="OMA" id="TINEMIM"/>
<dbReference type="Pfam" id="PF12796">
    <property type="entry name" value="Ank_2"/>
    <property type="match status" value="1"/>
</dbReference>
<dbReference type="OrthoDB" id="1866797at2759"/>
<dbReference type="AlphaFoldDB" id="A0A0L8HD77"/>
<dbReference type="GO" id="GO:0005737">
    <property type="term" value="C:cytoplasm"/>
    <property type="evidence" value="ECO:0007669"/>
    <property type="project" value="TreeGrafter"/>
</dbReference>
<proteinExistence type="predicted"/>
<evidence type="ECO:0000313" key="3">
    <source>
        <dbReference type="EMBL" id="KOF87261.1"/>
    </source>
</evidence>
<dbReference type="InterPro" id="IPR050216">
    <property type="entry name" value="LRR_domain-containing"/>
</dbReference>
<dbReference type="InterPro" id="IPR032675">
    <property type="entry name" value="LRR_dom_sf"/>
</dbReference>
<dbReference type="SMART" id="SM00248">
    <property type="entry name" value="ANK"/>
    <property type="match status" value="4"/>
</dbReference>
<dbReference type="InterPro" id="IPR001611">
    <property type="entry name" value="Leu-rich_rpt"/>
</dbReference>
<name>A0A0L8HD77_OCTBM</name>
<dbReference type="STRING" id="37653.A0A0L8HD77"/>
<dbReference type="PANTHER" id="PTHR48051:SF41">
    <property type="entry name" value="LEUCINE-RICH REPEAT-CONTAINING PROTEIN 40"/>
    <property type="match status" value="1"/>
</dbReference>
<dbReference type="SUPFAM" id="SSF48403">
    <property type="entry name" value="Ankyrin repeat"/>
    <property type="match status" value="1"/>
</dbReference>
<dbReference type="InterPro" id="IPR002110">
    <property type="entry name" value="Ankyrin_rpt"/>
</dbReference>
<gene>
    <name evidence="3" type="ORF">OCBIM_22017171mg</name>
</gene>
<dbReference type="Gene3D" id="1.25.40.20">
    <property type="entry name" value="Ankyrin repeat-containing domain"/>
    <property type="match status" value="1"/>
</dbReference>
<dbReference type="PROSITE" id="PS51450">
    <property type="entry name" value="LRR"/>
    <property type="match status" value="2"/>
</dbReference>
<keyword evidence="2" id="KW-0677">Repeat</keyword>
<dbReference type="InterPro" id="IPR003591">
    <property type="entry name" value="Leu-rich_rpt_typical-subtyp"/>
</dbReference>
<dbReference type="Pfam" id="PF12799">
    <property type="entry name" value="LRR_4"/>
    <property type="match status" value="1"/>
</dbReference>
<organism evidence="3">
    <name type="scientific">Octopus bimaculoides</name>
    <name type="common">California two-spotted octopus</name>
    <dbReference type="NCBI Taxonomy" id="37653"/>
    <lineage>
        <taxon>Eukaryota</taxon>
        <taxon>Metazoa</taxon>
        <taxon>Spiralia</taxon>
        <taxon>Lophotrochozoa</taxon>
        <taxon>Mollusca</taxon>
        <taxon>Cephalopoda</taxon>
        <taxon>Coleoidea</taxon>
        <taxon>Octopodiformes</taxon>
        <taxon>Octopoda</taxon>
        <taxon>Incirrata</taxon>
        <taxon>Octopodidae</taxon>
        <taxon>Octopus</taxon>
    </lineage>
</organism>